<feature type="transmembrane region" description="Helical" evidence="5">
    <location>
        <begin position="75"/>
        <end position="95"/>
    </location>
</feature>
<gene>
    <name evidence="7" type="ordered locus">Ngar_c25490</name>
</gene>
<dbReference type="PROSITE" id="PS50850">
    <property type="entry name" value="MFS"/>
    <property type="match status" value="1"/>
</dbReference>
<feature type="transmembrane region" description="Helical" evidence="5">
    <location>
        <begin position="177"/>
        <end position="199"/>
    </location>
</feature>
<evidence type="ECO:0000256" key="4">
    <source>
        <dbReference type="ARBA" id="ARBA00023136"/>
    </source>
</evidence>
<accession>K0IDJ5</accession>
<feature type="transmembrane region" description="Helical" evidence="5">
    <location>
        <begin position="316"/>
        <end position="334"/>
    </location>
</feature>
<feature type="domain" description="Major facilitator superfamily (MFS) profile" evidence="6">
    <location>
        <begin position="1"/>
        <end position="443"/>
    </location>
</feature>
<dbReference type="Gene3D" id="1.20.1720.10">
    <property type="entry name" value="Multidrug resistance protein D"/>
    <property type="match status" value="1"/>
</dbReference>
<dbReference type="CDD" id="cd17504">
    <property type="entry name" value="MFS_MMR_MDR_like"/>
    <property type="match status" value="1"/>
</dbReference>
<evidence type="ECO:0000313" key="7">
    <source>
        <dbReference type="EMBL" id="AFU59471.1"/>
    </source>
</evidence>
<dbReference type="GO" id="GO:0016020">
    <property type="term" value="C:membrane"/>
    <property type="evidence" value="ECO:0007669"/>
    <property type="project" value="UniProtKB-SubCell"/>
</dbReference>
<feature type="transmembrane region" description="Helical" evidence="5">
    <location>
        <begin position="107"/>
        <end position="130"/>
    </location>
</feature>
<name>K0IDJ5_NITGG</name>
<dbReference type="EMBL" id="CP002408">
    <property type="protein sequence ID" value="AFU59471.1"/>
    <property type="molecule type" value="Genomic_DNA"/>
</dbReference>
<comment type="subcellular location">
    <subcellularLocation>
        <location evidence="1">Membrane</location>
        <topology evidence="1">Multi-pass membrane protein</topology>
    </subcellularLocation>
</comment>
<dbReference type="FunCoup" id="K0IDJ5">
    <property type="interactions" value="44"/>
</dbReference>
<dbReference type="Pfam" id="PF07690">
    <property type="entry name" value="MFS_1"/>
    <property type="match status" value="1"/>
</dbReference>
<keyword evidence="2 5" id="KW-0812">Transmembrane</keyword>
<evidence type="ECO:0000259" key="6">
    <source>
        <dbReference type="PROSITE" id="PS50850"/>
    </source>
</evidence>
<keyword evidence="3 5" id="KW-1133">Transmembrane helix</keyword>
<dbReference type="InterPro" id="IPR020846">
    <property type="entry name" value="MFS_dom"/>
</dbReference>
<evidence type="ECO:0000313" key="8">
    <source>
        <dbReference type="Proteomes" id="UP000008037"/>
    </source>
</evidence>
<dbReference type="BioCyc" id="CNIT1237085:G1324-2548-MONOMER"/>
<evidence type="ECO:0000256" key="2">
    <source>
        <dbReference type="ARBA" id="ARBA00022692"/>
    </source>
</evidence>
<dbReference type="HOGENOM" id="CLU_000960_28_3_2"/>
<reference evidence="7 8" key="1">
    <citation type="journal article" date="2012" name="Environ. Microbiol.">
        <title>The genome of the ammonia-oxidizing Candidatus Nitrososphaera gargensis: insights into metabolic versatility and environmental adaptations.</title>
        <authorList>
            <person name="Spang A."/>
            <person name="Poehlein A."/>
            <person name="Offre P."/>
            <person name="Zumbragel S."/>
            <person name="Haider S."/>
            <person name="Rychlik N."/>
            <person name="Nowka B."/>
            <person name="Schmeisser C."/>
            <person name="Lebedeva E.V."/>
            <person name="Rattei T."/>
            <person name="Bohm C."/>
            <person name="Schmid M."/>
            <person name="Galushko A."/>
            <person name="Hatzenpichler R."/>
            <person name="Weinmaier T."/>
            <person name="Daniel R."/>
            <person name="Schleper C."/>
            <person name="Spieck E."/>
            <person name="Streit W."/>
            <person name="Wagner M."/>
        </authorList>
    </citation>
    <scope>NUCLEOTIDE SEQUENCE [LARGE SCALE GENOMIC DNA]</scope>
    <source>
        <strain evidence="8">Ga9.2</strain>
    </source>
</reference>
<feature type="transmembrane region" description="Helical" evidence="5">
    <location>
        <begin position="136"/>
        <end position="157"/>
    </location>
</feature>
<dbReference type="PATRIC" id="fig|1237085.11.peg.2526"/>
<organism evidence="7 8">
    <name type="scientific">Nitrososphaera gargensis (strain Ga9.2)</name>
    <dbReference type="NCBI Taxonomy" id="1237085"/>
    <lineage>
        <taxon>Archaea</taxon>
        <taxon>Nitrososphaerota</taxon>
        <taxon>Nitrososphaeria</taxon>
        <taxon>Nitrososphaerales</taxon>
        <taxon>Nitrososphaeraceae</taxon>
        <taxon>Nitrososphaera</taxon>
    </lineage>
</organism>
<dbReference type="Gene3D" id="1.20.1250.20">
    <property type="entry name" value="MFS general substrate transporter like domains"/>
    <property type="match status" value="1"/>
</dbReference>
<sequence>MILPAIPDFIRDFNISYSTSSWLLSAYVIAAAVMTPIGGRLSDIYGKKKILLIVMGVYAVGLLAGRFATNIEFMIAARAAQGIGMAMFPIAFGIIREVFPEKKLSIGQTIFSSTFSGGAIIGLVGGAAIIQNFGWPATFLAILPAAIALWFVIARYVHVPSQAARAEAGHQPNDRTIDIKGTLMLAVTIISFLAGITFLESHDSSAWYTIAGLFATSAASLAAFIAIEKRVPSPLLDLKLMTNKSFLPPTIILMLIFMSIFMVYLTIPILVRSPEPLGFGGDAVAVASVQLPFMVVLLIGTVMSGFILNKIKNTKLTLIGTLISAAGFFILLMFHSTEGMVSFGLAILATGLSLSITGAFNVILLSVPMQMTGIALGMTLLLNLVGQSVGPAAAGILQQMYRGTVEGVDRQFPTQDAYNLIFITAAIISLASVAMSLAVNRRKAVPVMVPKGAPPPKKDEKS</sequence>
<dbReference type="PANTHER" id="PTHR42718:SF35">
    <property type="entry name" value="BLL0718 PROTEIN"/>
    <property type="match status" value="1"/>
</dbReference>
<dbReference type="InterPro" id="IPR011701">
    <property type="entry name" value="MFS"/>
</dbReference>
<evidence type="ECO:0000256" key="1">
    <source>
        <dbReference type="ARBA" id="ARBA00004141"/>
    </source>
</evidence>
<dbReference type="PANTHER" id="PTHR42718">
    <property type="entry name" value="MAJOR FACILITATOR SUPERFAMILY MULTIDRUG TRANSPORTER MFSC"/>
    <property type="match status" value="1"/>
</dbReference>
<dbReference type="GO" id="GO:0022857">
    <property type="term" value="F:transmembrane transporter activity"/>
    <property type="evidence" value="ECO:0007669"/>
    <property type="project" value="InterPro"/>
</dbReference>
<feature type="transmembrane region" description="Helical" evidence="5">
    <location>
        <begin position="374"/>
        <end position="397"/>
    </location>
</feature>
<dbReference type="InParanoid" id="K0IDJ5"/>
<feature type="transmembrane region" description="Helical" evidence="5">
    <location>
        <begin position="417"/>
        <end position="439"/>
    </location>
</feature>
<evidence type="ECO:0000256" key="5">
    <source>
        <dbReference type="SAM" id="Phobius"/>
    </source>
</evidence>
<dbReference type="SUPFAM" id="SSF103473">
    <property type="entry name" value="MFS general substrate transporter"/>
    <property type="match status" value="1"/>
</dbReference>
<feature type="transmembrane region" description="Helical" evidence="5">
    <location>
        <begin position="340"/>
        <end position="367"/>
    </location>
</feature>
<keyword evidence="4 5" id="KW-0472">Membrane</keyword>
<feature type="transmembrane region" description="Helical" evidence="5">
    <location>
        <begin position="50"/>
        <end position="69"/>
    </location>
</feature>
<dbReference type="STRING" id="1237085.Ngar_c25490"/>
<dbReference type="AlphaFoldDB" id="K0IDJ5"/>
<dbReference type="Proteomes" id="UP000008037">
    <property type="component" value="Chromosome"/>
</dbReference>
<protein>
    <submittedName>
        <fullName evidence="7">Major facilitator superfamily transporter</fullName>
    </submittedName>
</protein>
<dbReference type="KEGG" id="nga:Ngar_c25490"/>
<feature type="transmembrane region" description="Helical" evidence="5">
    <location>
        <begin position="291"/>
        <end position="309"/>
    </location>
</feature>
<dbReference type="InterPro" id="IPR036259">
    <property type="entry name" value="MFS_trans_sf"/>
</dbReference>
<feature type="transmembrane region" description="Helical" evidence="5">
    <location>
        <begin position="205"/>
        <end position="226"/>
    </location>
</feature>
<feature type="transmembrane region" description="Helical" evidence="5">
    <location>
        <begin position="20"/>
        <end position="38"/>
    </location>
</feature>
<keyword evidence="8" id="KW-1185">Reference proteome</keyword>
<proteinExistence type="predicted"/>
<feature type="transmembrane region" description="Helical" evidence="5">
    <location>
        <begin position="246"/>
        <end position="271"/>
    </location>
</feature>
<evidence type="ECO:0000256" key="3">
    <source>
        <dbReference type="ARBA" id="ARBA00022989"/>
    </source>
</evidence>